<organism evidence="1 2">
    <name type="scientific">Lysinibacillus alkalisoli</name>
    <dbReference type="NCBI Taxonomy" id="1911548"/>
    <lineage>
        <taxon>Bacteria</taxon>
        <taxon>Bacillati</taxon>
        <taxon>Bacillota</taxon>
        <taxon>Bacilli</taxon>
        <taxon>Bacillales</taxon>
        <taxon>Bacillaceae</taxon>
        <taxon>Lysinibacillus</taxon>
    </lineage>
</organism>
<dbReference type="RefSeq" id="WP_188613661.1">
    <property type="nucleotide sequence ID" value="NZ_BMJT01000002.1"/>
</dbReference>
<evidence type="ECO:0000313" key="2">
    <source>
        <dbReference type="Proteomes" id="UP000616608"/>
    </source>
</evidence>
<protein>
    <recommendedName>
        <fullName evidence="3">Methyl-accepting chemotaxis protein</fullName>
    </recommendedName>
</protein>
<dbReference type="Proteomes" id="UP000616608">
    <property type="component" value="Unassembled WGS sequence"/>
</dbReference>
<keyword evidence="2" id="KW-1185">Reference proteome</keyword>
<sequence>MKKKRVSINTKLSVAFLLALLVPTILIASNAFFAAKNEITTQIENSAKQSMQTLEDVIQQYVDPIVKKAAYFGKTIDIETEDKVIILERLTQYYETSDDTVS</sequence>
<evidence type="ECO:0000313" key="1">
    <source>
        <dbReference type="EMBL" id="GGG15583.1"/>
    </source>
</evidence>
<evidence type="ECO:0008006" key="3">
    <source>
        <dbReference type="Google" id="ProtNLM"/>
    </source>
</evidence>
<proteinExistence type="predicted"/>
<comment type="caution">
    <text evidence="1">The sequence shown here is derived from an EMBL/GenBank/DDBJ whole genome shotgun (WGS) entry which is preliminary data.</text>
</comment>
<gene>
    <name evidence="1" type="ORF">GCM10007425_07350</name>
</gene>
<dbReference type="AlphaFoldDB" id="A0A917FZZ5"/>
<reference evidence="1" key="2">
    <citation type="submission" date="2020-09" db="EMBL/GenBank/DDBJ databases">
        <authorList>
            <person name="Sun Q."/>
            <person name="Zhou Y."/>
        </authorList>
    </citation>
    <scope>NUCLEOTIDE SEQUENCE</scope>
    <source>
        <strain evidence="1">CGMCC 1.15760</strain>
    </source>
</reference>
<reference evidence="1" key="1">
    <citation type="journal article" date="2014" name="Int. J. Syst. Evol. Microbiol.">
        <title>Complete genome sequence of Corynebacterium casei LMG S-19264T (=DSM 44701T), isolated from a smear-ripened cheese.</title>
        <authorList>
            <consortium name="US DOE Joint Genome Institute (JGI-PGF)"/>
            <person name="Walter F."/>
            <person name="Albersmeier A."/>
            <person name="Kalinowski J."/>
            <person name="Ruckert C."/>
        </authorList>
    </citation>
    <scope>NUCLEOTIDE SEQUENCE</scope>
    <source>
        <strain evidence="1">CGMCC 1.15760</strain>
    </source>
</reference>
<name>A0A917FZZ5_9BACI</name>
<accession>A0A917FZZ5</accession>
<dbReference type="EMBL" id="BMJT01000002">
    <property type="protein sequence ID" value="GGG15583.1"/>
    <property type="molecule type" value="Genomic_DNA"/>
</dbReference>